<evidence type="ECO:0000313" key="5">
    <source>
        <dbReference type="Proteomes" id="UP001347796"/>
    </source>
</evidence>
<dbReference type="Gene3D" id="2.30.29.30">
    <property type="entry name" value="Pleckstrin-homology domain (PH domain)/Phosphotyrosine-binding domain (PTB)"/>
    <property type="match status" value="1"/>
</dbReference>
<evidence type="ECO:0000259" key="3">
    <source>
        <dbReference type="PROSITE" id="PS50826"/>
    </source>
</evidence>
<name>A0AAN8G488_PATCE</name>
<evidence type="ECO:0000259" key="1">
    <source>
        <dbReference type="PROSITE" id="PS01179"/>
    </source>
</evidence>
<evidence type="ECO:0000259" key="2">
    <source>
        <dbReference type="PROSITE" id="PS50106"/>
    </source>
</evidence>
<comment type="caution">
    <text evidence="4">The sequence shown here is derived from an EMBL/GenBank/DDBJ whole genome shotgun (WGS) entry which is preliminary data.</text>
</comment>
<dbReference type="Gene3D" id="2.30.42.10">
    <property type="match status" value="1"/>
</dbReference>
<dbReference type="Pfam" id="PF00640">
    <property type="entry name" value="PID"/>
    <property type="match status" value="1"/>
</dbReference>
<dbReference type="InterPro" id="IPR004012">
    <property type="entry name" value="Run_dom"/>
</dbReference>
<dbReference type="SMART" id="SM00593">
    <property type="entry name" value="RUN"/>
    <property type="match status" value="1"/>
</dbReference>
<dbReference type="SUPFAM" id="SSF50729">
    <property type="entry name" value="PH domain-like"/>
    <property type="match status" value="1"/>
</dbReference>
<dbReference type="SUPFAM" id="SSF140741">
    <property type="entry name" value="RUN domain-like"/>
    <property type="match status" value="1"/>
</dbReference>
<dbReference type="InterPro" id="IPR037213">
    <property type="entry name" value="Run_dom_sf"/>
</dbReference>
<dbReference type="Pfam" id="PF02759">
    <property type="entry name" value="RUN"/>
    <property type="match status" value="1"/>
</dbReference>
<dbReference type="EMBL" id="JAZGQO010000015">
    <property type="protein sequence ID" value="KAK6169312.1"/>
    <property type="molecule type" value="Genomic_DNA"/>
</dbReference>
<dbReference type="PANTHER" id="PTHR46753">
    <property type="entry name" value="FYVE AND COILED-COIL DOMAIN-CONTAINING PROTEIN 1"/>
    <property type="match status" value="1"/>
</dbReference>
<dbReference type="CDD" id="cd17682">
    <property type="entry name" value="RUN_RUFY4_like"/>
    <property type="match status" value="1"/>
</dbReference>
<dbReference type="AlphaFoldDB" id="A0AAN8G488"/>
<accession>A0AAN8G488</accession>
<gene>
    <name evidence="4" type="ORF">SNE40_020390</name>
</gene>
<feature type="domain" description="PID" evidence="1">
    <location>
        <begin position="316"/>
        <end position="435"/>
    </location>
</feature>
<feature type="domain" description="PDZ" evidence="2">
    <location>
        <begin position="167"/>
        <end position="237"/>
    </location>
</feature>
<dbReference type="Proteomes" id="UP001347796">
    <property type="component" value="Unassembled WGS sequence"/>
</dbReference>
<feature type="domain" description="RUN" evidence="3">
    <location>
        <begin position="26"/>
        <end position="159"/>
    </location>
</feature>
<proteinExistence type="predicted"/>
<dbReference type="SUPFAM" id="SSF50156">
    <property type="entry name" value="PDZ domain-like"/>
    <property type="match status" value="1"/>
</dbReference>
<dbReference type="Gene3D" id="1.20.58.900">
    <property type="match status" value="1"/>
</dbReference>
<dbReference type="PROSITE" id="PS01179">
    <property type="entry name" value="PID"/>
    <property type="match status" value="1"/>
</dbReference>
<dbReference type="PANTHER" id="PTHR46753:SF3">
    <property type="entry name" value="PDZ DOMAIN-CONTAINING PROTEIN"/>
    <property type="match status" value="1"/>
</dbReference>
<dbReference type="PROSITE" id="PS50826">
    <property type="entry name" value="RUN"/>
    <property type="match status" value="1"/>
</dbReference>
<evidence type="ECO:0008006" key="6">
    <source>
        <dbReference type="Google" id="ProtNLM"/>
    </source>
</evidence>
<dbReference type="CDD" id="cd00136">
    <property type="entry name" value="PDZ_canonical"/>
    <property type="match status" value="1"/>
</dbReference>
<dbReference type="InterPro" id="IPR011993">
    <property type="entry name" value="PH-like_dom_sf"/>
</dbReference>
<reference evidence="4 5" key="1">
    <citation type="submission" date="2024-01" db="EMBL/GenBank/DDBJ databases">
        <title>The genome of the rayed Mediterranean limpet Patella caerulea (Linnaeus, 1758).</title>
        <authorList>
            <person name="Anh-Thu Weber A."/>
            <person name="Halstead-Nussloch G."/>
        </authorList>
    </citation>
    <scope>NUCLEOTIDE SEQUENCE [LARGE SCALE GENOMIC DNA]</scope>
    <source>
        <strain evidence="4">AATW-2023a</strain>
        <tissue evidence="4">Whole specimen</tissue>
    </source>
</reference>
<dbReference type="InterPro" id="IPR006020">
    <property type="entry name" value="PTB/PI_dom"/>
</dbReference>
<dbReference type="InterPro" id="IPR001478">
    <property type="entry name" value="PDZ"/>
</dbReference>
<sequence length="441" mass="50062">MSVTHPLLKILKVNILELYTEERDILDYNLNLAPFCRRLEDIFTLGLKTGNNWFVKPGYWSWISKLPRLKNPTFDQTVYFVKDCQKTLTVEGKGRLLIRAALVKKNLDVVVKLLKDDRLLCETWYDESSIIGNEILSEILVSLLVQLKTITFDLNLKNASYLDTTWDIPVYKQYEFVPCESLGIHFQEIDGHMIVLSVDKGSVAAEDGKVKPGDVLDEMFGESLKGVKKGKVQEVFQTYKGIPVYAAFIKACECNGNVFRPLKHILRELGIDPLNNNERRCEEIDEINIDDKAPHAILEDEETETTPVHGPDGSASYKVTYIGQCTLGVDGRVERIEDGVIQVLESKDRINEPVTIAMSETGIVVTSEKDKKEILNHSYTEVSACGRRTDYIQHFSYIAGETSCNLSKDFVCHVFHAPTRDMTKVILCAIAQGFQRTHWFL</sequence>
<organism evidence="4 5">
    <name type="scientific">Patella caerulea</name>
    <name type="common">Rayed Mediterranean limpet</name>
    <dbReference type="NCBI Taxonomy" id="87958"/>
    <lineage>
        <taxon>Eukaryota</taxon>
        <taxon>Metazoa</taxon>
        <taxon>Spiralia</taxon>
        <taxon>Lophotrochozoa</taxon>
        <taxon>Mollusca</taxon>
        <taxon>Gastropoda</taxon>
        <taxon>Patellogastropoda</taxon>
        <taxon>Patelloidea</taxon>
        <taxon>Patellidae</taxon>
        <taxon>Patella</taxon>
    </lineage>
</organism>
<evidence type="ECO:0000313" key="4">
    <source>
        <dbReference type="EMBL" id="KAK6169312.1"/>
    </source>
</evidence>
<protein>
    <recommendedName>
        <fullName evidence="6">PID domain-containing protein</fullName>
    </recommendedName>
</protein>
<dbReference type="PROSITE" id="PS50106">
    <property type="entry name" value="PDZ"/>
    <property type="match status" value="1"/>
</dbReference>
<dbReference type="InterPro" id="IPR036034">
    <property type="entry name" value="PDZ_sf"/>
</dbReference>
<keyword evidence="5" id="KW-1185">Reference proteome</keyword>